<name>A0A100VQB2_PAEAM</name>
<dbReference type="GO" id="GO:0030246">
    <property type="term" value="F:carbohydrate binding"/>
    <property type="evidence" value="ECO:0007669"/>
    <property type="project" value="UniProtKB-KW"/>
</dbReference>
<protein>
    <submittedName>
        <fullName evidence="3">Mannose-binding lectin</fullName>
    </submittedName>
</protein>
<dbReference type="AlphaFoldDB" id="A0A100VQB2"/>
<keyword evidence="3" id="KW-0430">Lectin</keyword>
<dbReference type="Proteomes" id="UP000069697">
    <property type="component" value="Unassembled WGS sequence"/>
</dbReference>
<proteinExistence type="predicted"/>
<feature type="signal peptide" evidence="1">
    <location>
        <begin position="1"/>
        <end position="30"/>
    </location>
</feature>
<sequence length="208" mass="23169">MIKQLFPKSIRILMACLLILAFAVPTTASAGYIGDKLTIGQSMAKGDYLTSQDGRFSAIWQNDGNFVIYQNGSSLWSSGTSNSGALTFKFEPQYGKPVMYKYGMKYQDVYQYGYRFGFNHATGKFEYYTGWGWDQVLMIDTSVLIAAWSPNTTSWIPGHHGSSLPTNTTGDTLVMQSDGNLVLYNTTLTNDYYPNSWIPVWASNTGGR</sequence>
<reference evidence="3 4" key="1">
    <citation type="journal article" date="2016" name="Genome Announc.">
        <title>Draft Genome Sequence of Paenibacillus amylolyticus Heshi-A3, Isolated from Fermented Rice Bran in a Japanese Fermented Seafood Dish.</title>
        <authorList>
            <person name="Akuzawa S."/>
            <person name="Nagaoka J."/>
            <person name="Kanekatsu M."/>
            <person name="Kubota E."/>
            <person name="Ohtake R."/>
            <person name="Suzuki T."/>
            <person name="Kanesaki Y."/>
        </authorList>
    </citation>
    <scope>NUCLEOTIDE SEQUENCE [LARGE SCALE GENOMIC DNA]</scope>
    <source>
        <strain evidence="3 4">Heshi-A3</strain>
    </source>
</reference>
<comment type="caution">
    <text evidence="3">The sequence shown here is derived from an EMBL/GenBank/DDBJ whole genome shotgun (WGS) entry which is preliminary data.</text>
</comment>
<evidence type="ECO:0000259" key="2">
    <source>
        <dbReference type="PROSITE" id="PS50927"/>
    </source>
</evidence>
<gene>
    <name evidence="3" type="ORF">PAHA3_4201</name>
</gene>
<dbReference type="InterPro" id="IPR001480">
    <property type="entry name" value="Bulb-type_lectin_dom"/>
</dbReference>
<organism evidence="3 4">
    <name type="scientific">Paenibacillus amylolyticus</name>
    <dbReference type="NCBI Taxonomy" id="1451"/>
    <lineage>
        <taxon>Bacteria</taxon>
        <taxon>Bacillati</taxon>
        <taxon>Bacillota</taxon>
        <taxon>Bacilli</taxon>
        <taxon>Bacillales</taxon>
        <taxon>Paenibacillaceae</taxon>
        <taxon>Paenibacillus</taxon>
    </lineage>
</organism>
<keyword evidence="1" id="KW-0732">Signal</keyword>
<dbReference type="EMBL" id="BCNV01000005">
    <property type="protein sequence ID" value="GAS84098.1"/>
    <property type="molecule type" value="Genomic_DNA"/>
</dbReference>
<evidence type="ECO:0000313" key="3">
    <source>
        <dbReference type="EMBL" id="GAS84098.1"/>
    </source>
</evidence>
<evidence type="ECO:0000256" key="1">
    <source>
        <dbReference type="SAM" id="SignalP"/>
    </source>
</evidence>
<dbReference type="PROSITE" id="PS50927">
    <property type="entry name" value="BULB_LECTIN"/>
    <property type="match status" value="1"/>
</dbReference>
<dbReference type="InterPro" id="IPR036426">
    <property type="entry name" value="Bulb-type_lectin_dom_sf"/>
</dbReference>
<dbReference type="Gene3D" id="2.90.10.10">
    <property type="entry name" value="Bulb-type lectin domain"/>
    <property type="match status" value="2"/>
</dbReference>
<dbReference type="RefSeq" id="WP_062836559.1">
    <property type="nucleotide sequence ID" value="NZ_BCNV01000005.1"/>
</dbReference>
<dbReference type="SUPFAM" id="SSF51110">
    <property type="entry name" value="alpha-D-mannose-specific plant lectins"/>
    <property type="match status" value="2"/>
</dbReference>
<accession>A0A100VQB2</accession>
<feature type="chain" id="PRO_5007089461" evidence="1">
    <location>
        <begin position="31"/>
        <end position="208"/>
    </location>
</feature>
<feature type="domain" description="Bulb-type lectin" evidence="2">
    <location>
        <begin position="34"/>
        <end position="208"/>
    </location>
</feature>
<reference evidence="4" key="2">
    <citation type="submission" date="2016-01" db="EMBL/GenBank/DDBJ databases">
        <title>Draft Genome Sequence of Paenibacillus amylolyticus Heshi-A3 that Was Isolated from Fermented Rice Bran with Aging Salted Mackerel, Which Was Named Heshiko as Traditional Fermented Seafood in Japan.</title>
        <authorList>
            <person name="Akuzawa S."/>
            <person name="Nakagawa J."/>
            <person name="Kanekatsu T."/>
            <person name="Kubota E."/>
            <person name="Ohtake R."/>
            <person name="Suzuki T."/>
            <person name="Kanesaki Y."/>
        </authorList>
    </citation>
    <scope>NUCLEOTIDE SEQUENCE [LARGE SCALE GENOMIC DNA]</scope>
    <source>
        <strain evidence="4">Heshi-A3</strain>
    </source>
</reference>
<evidence type="ECO:0000313" key="4">
    <source>
        <dbReference type="Proteomes" id="UP000069697"/>
    </source>
</evidence>